<dbReference type="OrthoDB" id="10350956at2759"/>
<organism evidence="1 2">
    <name type="scientific">Pichia inconspicua</name>
    <dbReference type="NCBI Taxonomy" id="52247"/>
    <lineage>
        <taxon>Eukaryota</taxon>
        <taxon>Fungi</taxon>
        <taxon>Dikarya</taxon>
        <taxon>Ascomycota</taxon>
        <taxon>Saccharomycotina</taxon>
        <taxon>Pichiomycetes</taxon>
        <taxon>Pichiales</taxon>
        <taxon>Pichiaceae</taxon>
        <taxon>Pichia</taxon>
    </lineage>
</organism>
<dbReference type="Proteomes" id="UP000307173">
    <property type="component" value="Unassembled WGS sequence"/>
</dbReference>
<accession>A0A4T0WY18</accession>
<dbReference type="AlphaFoldDB" id="A0A4T0WY18"/>
<protein>
    <submittedName>
        <fullName evidence="1">Uncharacterized protein</fullName>
    </submittedName>
</protein>
<reference evidence="1 2" key="1">
    <citation type="journal article" date="2019" name="Front. Genet.">
        <title>Whole-Genome Sequencing of the Opportunistic Yeast Pathogen Candida inconspicua Uncovers Its Hybrid Origin.</title>
        <authorList>
            <person name="Mixao V."/>
            <person name="Hansen A.P."/>
            <person name="Saus E."/>
            <person name="Boekhout T."/>
            <person name="Lass-Florl C."/>
            <person name="Gabaldon T."/>
        </authorList>
    </citation>
    <scope>NUCLEOTIDE SEQUENCE [LARGE SCALE GENOMIC DNA]</scope>
    <source>
        <strain evidence="1 2">CBS 180</strain>
    </source>
</reference>
<proteinExistence type="predicted"/>
<evidence type="ECO:0000313" key="1">
    <source>
        <dbReference type="EMBL" id="TID16706.1"/>
    </source>
</evidence>
<evidence type="ECO:0000313" key="2">
    <source>
        <dbReference type="Proteomes" id="UP000307173"/>
    </source>
</evidence>
<name>A0A4T0WY18_9ASCO</name>
<gene>
    <name evidence="1" type="ORF">CANINC_004158</name>
</gene>
<comment type="caution">
    <text evidence="1">The sequence shown here is derived from an EMBL/GenBank/DDBJ whole genome shotgun (WGS) entry which is preliminary data.</text>
</comment>
<sequence>MMLNTKRSSQSAYFATLVNEGLSLSSTKKNNIVNNDNEEHFNLELEACSLKRESPKGVYLIKDKRFTSSNISTQDTLMSNNTQLTYETLSSVTSCISETAEQSKKSLVSHGKRCFKSNSTVLSGTQSIHSNYTTTVRKMPKSDVVLINNMPYPTKLVFPSKIATDRYSNSSHGVVNGETKYFSLYDSDDSYENILQVIEAYAY</sequence>
<keyword evidence="2" id="KW-1185">Reference proteome</keyword>
<dbReference type="EMBL" id="SELW01000641">
    <property type="protein sequence ID" value="TID16706.1"/>
    <property type="molecule type" value="Genomic_DNA"/>
</dbReference>